<dbReference type="FunFam" id="3.40.50.1820:FF:000165">
    <property type="entry name" value="Serine peptidase, putative"/>
    <property type="match status" value="1"/>
</dbReference>
<dbReference type="SUPFAM" id="SSF53474">
    <property type="entry name" value="alpha/beta-Hydrolases"/>
    <property type="match status" value="1"/>
</dbReference>
<protein>
    <recommendedName>
        <fullName evidence="9">Nuclear pore complex protein Nup85</fullName>
    </recommendedName>
</protein>
<dbReference type="GO" id="GO:0045893">
    <property type="term" value="P:positive regulation of DNA-templated transcription"/>
    <property type="evidence" value="ECO:0007669"/>
    <property type="project" value="TreeGrafter"/>
</dbReference>
<sequence>MFKVPDSDLPSTPNSRRDNDHPSTTPAHPPPTGYTNASFTPAGPPPPSVYGSSLFGESRNNFQPHSKATKPAFAVPSSPPRNHHQDFDDDMDADGESIPDDYPNSQLPAFNSAFPSAFRSANKPTQQPVMVSSPRGLKRSRYGNVMGDSLRQSTGLRIEKDRQTAIPGIAKKMATRQAPPLSESDDMILRTDSLMAQLDADIKLATTPVLPNRTAQQLGQLWQKHSQIKSQSGSIGPKSNSGLDKANYLAQLALHLHHPFSTSVNAPSSYQSNTAYSNLVMSSDHPTSIPRALLDWLNTYHNPFPDDLTDVVRYRPTPVAHDRFWDIVYACTLRGDILNAINLLETADWSQAESAIEDGYDEPGYSGSHLHAIREVISRCVDLLSTCPAVTENDWDVKGSDWTIFRHRVRRELQDLQDFAEADSRDKDQFPPAPFGRVSMSFSTASRRAESKVPWLIYESLKTLYGQLLGKRDEIMVATQDWLEAVIFLTAWWDGEDDDVMDDFAASRRSMRQSQSMRQVDISPVFAYKKQLLLAFAATTDKPDEEEFYLNTVSPLHVGLACICEDDIQGLVGILKSWSLPIASAIVELATVAGWMPSSASNILDAFDQDDLMVLSHGQPSQPDLIKRDDVLIQYASVLAKKDSFKSATGRPVQEGWDLACRVLGRLDSFETAKSKISELLNQITLDSTMRVDKVLAVLNEIGLPDQVREIAERYADDLAASSQDYGCALIYYARAHASQKLRSTIDLLISLCLVQSAAFPPQAIIDPQLDALLNDQHATLHQVARQDVAAAQLLASHLSGYATLRRFYDLRDADAAKDTAEADVEHDEEVASRKPGMLRPLARKREAARALMAVIESAADSIRGGLYDSEAQSVVQVDALMTLLCEALPLMNLEDLETITPGIYAQNSAVFNAAINSYLSNPTTPATLTPSSSTPDLSKSIAGLKQSVSWNMVNSSGSIASEQTGNGDSSAGVMGGIQVKRAWDWRVGAVYMKGKSVKPEDVMRVLRSQVAIEMGKAYFVRQREERVMAIDPHKGTIGSVPFAQAFKWRSDHLAGEDEHALAKVMASSHTGNATFRQYIDHDNKDLGTFEQFYFYSTEFYGGEGSPIILFTPGETNASAYTSYLTLNRTTGVLAKEIGAAIAIEHRYWGYSSPYADLTTENLQYLTLDNSISDLTNFAKHVRLPFDYHRKSSPNRAPWVMMGGSYSGALSAWTASTQPGIYWAYWASSAPVQSILDYWQYFVPIQQGMPKNCSSDVSLVIDHIDSVLLNGTASEIHSLKQSFGLEDLEHNDDFAAALQNGPWLWQGNQFYRNTGFFDFCDAVENVKPNSTNTTLPGPEGVGLKKALAGYADWFNTTYLPGSCEGYGYKEWEGERNIQCFDTYNASSPMYTDTSLSNSLDRQWVYMTCNEPFGYFQTGAPEDRPSIVSRLSNVDYWTRQCALFFPPSNSSVVGFDRGATTAQVNAKNKGWNNYSPGLLYVNGDYDPWREASVSSDFRPNGKLANSTRNPVVIVPGGFHTSDLVTQNAKSNVGAKAAIDEAVGIMKQWVGEFKHGKKWFEG</sequence>
<dbReference type="GO" id="GO:0017056">
    <property type="term" value="F:structural constituent of nuclear pore"/>
    <property type="evidence" value="ECO:0007669"/>
    <property type="project" value="TreeGrafter"/>
</dbReference>
<evidence type="ECO:0000256" key="4">
    <source>
        <dbReference type="ARBA" id="ARBA00022816"/>
    </source>
</evidence>
<evidence type="ECO:0000256" key="2">
    <source>
        <dbReference type="ARBA" id="ARBA00005573"/>
    </source>
</evidence>
<dbReference type="GO" id="GO:0070008">
    <property type="term" value="F:serine-type exopeptidase activity"/>
    <property type="evidence" value="ECO:0007669"/>
    <property type="project" value="InterPro"/>
</dbReference>
<keyword evidence="9" id="KW-0472">Membrane</keyword>
<dbReference type="Gene3D" id="3.40.50.1820">
    <property type="entry name" value="alpha/beta hydrolase"/>
    <property type="match status" value="2"/>
</dbReference>
<comment type="function">
    <text evidence="9">Functions as a component of the nuclear pore complex (NPC).</text>
</comment>
<dbReference type="Pfam" id="PF05577">
    <property type="entry name" value="Peptidase_S28"/>
    <property type="match status" value="1"/>
</dbReference>
<dbReference type="Pfam" id="PF07575">
    <property type="entry name" value="Nucleopor_Nup85"/>
    <property type="match status" value="2"/>
</dbReference>
<dbReference type="InterPro" id="IPR011502">
    <property type="entry name" value="Nucleoporin_Nup85"/>
</dbReference>
<evidence type="ECO:0000256" key="10">
    <source>
        <dbReference type="SAM" id="MobiDB-lite"/>
    </source>
</evidence>
<evidence type="ECO:0000256" key="9">
    <source>
        <dbReference type="RuleBase" id="RU365073"/>
    </source>
</evidence>
<name>A0A9N8JBT4_9PEZI</name>
<keyword evidence="7 9" id="KW-0906">Nuclear pore complex</keyword>
<dbReference type="EMBL" id="CAIJEN010000001">
    <property type="protein sequence ID" value="CAD0082225.1"/>
    <property type="molecule type" value="Genomic_DNA"/>
</dbReference>
<keyword evidence="6 9" id="KW-0811">Translocation</keyword>
<keyword evidence="12" id="KW-1185">Reference proteome</keyword>
<evidence type="ECO:0000256" key="5">
    <source>
        <dbReference type="ARBA" id="ARBA00022927"/>
    </source>
</evidence>
<comment type="similarity">
    <text evidence="2 9">Belongs to the nucleoporin Nup85 family.</text>
</comment>
<keyword evidence="4 9" id="KW-0509">mRNA transport</keyword>
<dbReference type="InterPro" id="IPR029058">
    <property type="entry name" value="AB_hydrolase_fold"/>
</dbReference>
<dbReference type="GO" id="GO:0031080">
    <property type="term" value="C:nuclear pore outer ring"/>
    <property type="evidence" value="ECO:0007669"/>
    <property type="project" value="TreeGrafter"/>
</dbReference>
<dbReference type="GO" id="GO:0006606">
    <property type="term" value="P:protein import into nucleus"/>
    <property type="evidence" value="ECO:0007669"/>
    <property type="project" value="TreeGrafter"/>
</dbReference>
<keyword evidence="8 9" id="KW-0539">Nucleus</keyword>
<evidence type="ECO:0000256" key="3">
    <source>
        <dbReference type="ARBA" id="ARBA00022448"/>
    </source>
</evidence>
<dbReference type="PANTHER" id="PTHR13373">
    <property type="entry name" value="FROUNT PROTEIN-RELATED"/>
    <property type="match status" value="1"/>
</dbReference>
<dbReference type="InterPro" id="IPR008758">
    <property type="entry name" value="Peptidase_S28"/>
</dbReference>
<keyword evidence="3 9" id="KW-0813">Transport</keyword>
<dbReference type="Proteomes" id="UP000716446">
    <property type="component" value="Unassembled WGS sequence"/>
</dbReference>
<evidence type="ECO:0000313" key="12">
    <source>
        <dbReference type="Proteomes" id="UP000716446"/>
    </source>
</evidence>
<gene>
    <name evidence="11" type="ORF">AWRI4619_LOCUS792</name>
</gene>
<evidence type="ECO:0000256" key="6">
    <source>
        <dbReference type="ARBA" id="ARBA00023010"/>
    </source>
</evidence>
<comment type="subunit">
    <text evidence="9">Component of the nuclear pore complex (NPC).</text>
</comment>
<dbReference type="PANTHER" id="PTHR13373:SF21">
    <property type="entry name" value="NUCLEAR PORE COMPLEX PROTEIN NUP85"/>
    <property type="match status" value="1"/>
</dbReference>
<reference evidence="11" key="1">
    <citation type="submission" date="2020-06" db="EMBL/GenBank/DDBJ databases">
        <authorList>
            <person name="Onetto C."/>
        </authorList>
    </citation>
    <scope>NUCLEOTIDE SEQUENCE</scope>
</reference>
<dbReference type="GO" id="GO:0031965">
    <property type="term" value="C:nuclear membrane"/>
    <property type="evidence" value="ECO:0007669"/>
    <property type="project" value="UniProtKB-UniRule"/>
</dbReference>
<organism evidence="11 12">
    <name type="scientific">Aureobasidium vineae</name>
    <dbReference type="NCBI Taxonomy" id="2773715"/>
    <lineage>
        <taxon>Eukaryota</taxon>
        <taxon>Fungi</taxon>
        <taxon>Dikarya</taxon>
        <taxon>Ascomycota</taxon>
        <taxon>Pezizomycotina</taxon>
        <taxon>Dothideomycetes</taxon>
        <taxon>Dothideomycetidae</taxon>
        <taxon>Dothideales</taxon>
        <taxon>Saccotheciaceae</taxon>
        <taxon>Aureobasidium</taxon>
    </lineage>
</organism>
<evidence type="ECO:0000256" key="8">
    <source>
        <dbReference type="ARBA" id="ARBA00023242"/>
    </source>
</evidence>
<keyword evidence="5 9" id="KW-0653">Protein transport</keyword>
<comment type="subcellular location">
    <subcellularLocation>
        <location evidence="1 9">Nucleus</location>
        <location evidence="1 9">Nuclear pore complex</location>
    </subcellularLocation>
</comment>
<evidence type="ECO:0000313" key="11">
    <source>
        <dbReference type="EMBL" id="CAD0082225.1"/>
    </source>
</evidence>
<dbReference type="GO" id="GO:0006406">
    <property type="term" value="P:mRNA export from nucleus"/>
    <property type="evidence" value="ECO:0007669"/>
    <property type="project" value="TreeGrafter"/>
</dbReference>
<dbReference type="GO" id="GO:0006508">
    <property type="term" value="P:proteolysis"/>
    <property type="evidence" value="ECO:0007669"/>
    <property type="project" value="InterPro"/>
</dbReference>
<feature type="region of interest" description="Disordered" evidence="10">
    <location>
        <begin position="1"/>
        <end position="147"/>
    </location>
</feature>
<accession>A0A9N8JBT4</accession>
<evidence type="ECO:0000256" key="1">
    <source>
        <dbReference type="ARBA" id="ARBA00004567"/>
    </source>
</evidence>
<comment type="caution">
    <text evidence="11">The sequence shown here is derived from an EMBL/GenBank/DDBJ whole genome shotgun (WGS) entry which is preliminary data.</text>
</comment>
<feature type="compositionally biased region" description="Acidic residues" evidence="10">
    <location>
        <begin position="87"/>
        <end position="99"/>
    </location>
</feature>
<proteinExistence type="inferred from homology"/>
<evidence type="ECO:0000256" key="7">
    <source>
        <dbReference type="ARBA" id="ARBA00023132"/>
    </source>
</evidence>